<dbReference type="OrthoDB" id="7739966at2759"/>
<proteinExistence type="predicted"/>
<gene>
    <name evidence="1" type="ORF">ZHAS_00004836</name>
</gene>
<dbReference type="VEuPathDB" id="VectorBase:ASIS023429"/>
<dbReference type="InterPro" id="IPR027417">
    <property type="entry name" value="P-loop_NTPase"/>
</dbReference>
<dbReference type="EnsemblMetazoa" id="ASIC004836-RA">
    <property type="protein sequence ID" value="ASIC004836-PA"/>
    <property type="gene ID" value="ASIC004836"/>
</dbReference>
<reference evidence="1 3" key="1">
    <citation type="journal article" date="2014" name="BMC Genomics">
        <title>Genome sequence of Anopheles sinensis provides insight into genetics basis of mosquito competence for malaria parasites.</title>
        <authorList>
            <person name="Zhou D."/>
            <person name="Zhang D."/>
            <person name="Ding G."/>
            <person name="Shi L."/>
            <person name="Hou Q."/>
            <person name="Ye Y."/>
            <person name="Xu Y."/>
            <person name="Zhou H."/>
            <person name="Xiong C."/>
            <person name="Li S."/>
            <person name="Yu J."/>
            <person name="Hong S."/>
            <person name="Yu X."/>
            <person name="Zou P."/>
            <person name="Chen C."/>
            <person name="Chang X."/>
            <person name="Wang W."/>
            <person name="Lv Y."/>
            <person name="Sun Y."/>
            <person name="Ma L."/>
            <person name="Shen B."/>
            <person name="Zhu C."/>
        </authorList>
    </citation>
    <scope>NUCLEOTIDE SEQUENCE [LARGE SCALE GENOMIC DNA]</scope>
</reference>
<dbReference type="SUPFAM" id="SSF52540">
    <property type="entry name" value="P-loop containing nucleoside triphosphate hydrolases"/>
    <property type="match status" value="1"/>
</dbReference>
<name>A0A084VI01_ANOSI</name>
<keyword evidence="3" id="KW-1185">Reference proteome</keyword>
<dbReference type="AlphaFoldDB" id="A0A084VI01"/>
<evidence type="ECO:0000313" key="2">
    <source>
        <dbReference type="EnsemblMetazoa" id="ASIC004836-PA"/>
    </source>
</evidence>
<dbReference type="VEuPathDB" id="VectorBase:ASIC004836"/>
<reference evidence="2" key="2">
    <citation type="submission" date="2020-05" db="UniProtKB">
        <authorList>
            <consortium name="EnsemblMetazoa"/>
        </authorList>
    </citation>
    <scope>IDENTIFICATION</scope>
</reference>
<protein>
    <submittedName>
        <fullName evidence="1">AGAP012173-PA-like protein</fullName>
    </submittedName>
</protein>
<accession>A0A084VI01</accession>
<dbReference type="EMBL" id="ATLV01013254">
    <property type="status" value="NOT_ANNOTATED_CDS"/>
    <property type="molecule type" value="Genomic_DNA"/>
</dbReference>
<dbReference type="Gene3D" id="3.40.50.300">
    <property type="entry name" value="P-loop containing nucleotide triphosphate hydrolases"/>
    <property type="match status" value="1"/>
</dbReference>
<evidence type="ECO:0000313" key="1">
    <source>
        <dbReference type="EMBL" id="KFB37595.1"/>
    </source>
</evidence>
<sequence length="351" mass="41014">MDDTRALKILYRMIYLALFVRNINHRKIEETDQDRELADKCASLMEISEGKLIVREETLNPVDLTPLQLMTLRLFVHHFNQQTLVILFDGFDELVPHYKAVVYNLLSRFERFDGIRNIFITSRPYMLREEFRELFTNVAFYELSPFSDDNIVETVHLFMKSRFKQYLKNDNVKCLLEGLACTLKYHLGTFSQVPLFIRMALDVLEPLIATNVDFVGGTIDYAFFDSLETTFEELNLIETFVTNKIFKANVEKIQLPEAASNISGAISSREMLKKYKLGTHSLLALYELFDPEERTRLQVDDELAMECMDEIKTGMKTPASSKRLWTIDQSSYIEPLRTTLRLYGCTEIRRR</sequence>
<organism evidence="1">
    <name type="scientific">Anopheles sinensis</name>
    <name type="common">Mosquito</name>
    <dbReference type="NCBI Taxonomy" id="74873"/>
    <lineage>
        <taxon>Eukaryota</taxon>
        <taxon>Metazoa</taxon>
        <taxon>Ecdysozoa</taxon>
        <taxon>Arthropoda</taxon>
        <taxon>Hexapoda</taxon>
        <taxon>Insecta</taxon>
        <taxon>Pterygota</taxon>
        <taxon>Neoptera</taxon>
        <taxon>Endopterygota</taxon>
        <taxon>Diptera</taxon>
        <taxon>Nematocera</taxon>
        <taxon>Culicoidea</taxon>
        <taxon>Culicidae</taxon>
        <taxon>Anophelinae</taxon>
        <taxon>Anopheles</taxon>
    </lineage>
</organism>
<dbReference type="Proteomes" id="UP000030765">
    <property type="component" value="Unassembled WGS sequence"/>
</dbReference>
<dbReference type="STRING" id="74873.A0A084VI01"/>
<evidence type="ECO:0000313" key="3">
    <source>
        <dbReference type="Proteomes" id="UP000030765"/>
    </source>
</evidence>
<dbReference type="EMBL" id="KE524847">
    <property type="protein sequence ID" value="KFB37595.1"/>
    <property type="molecule type" value="Genomic_DNA"/>
</dbReference>